<sequence>MGKCLNSPSSSRNATLLLCALTLAAVFVALSFRSTQAVGIDLFHPGLWGEDGSIFVNEARDAGLGFLFKPYAGYMHLIPRAISYPASFLPLEYVPLAFHLAWIAAFFTTIYILQSRLSSIGVPAALCVWALVLVTLQPQAGEVFFTLTNIQWFTGLALITYLAFPITSRVSIGQLALLTIAGLTGPFSVLALPVLALRAVLFRDLLTNRRVYVAVATCAAIQIGFIVFSPRPIASNPSSFDPAHLLAAMVKFVSFGGVYPLATLFAFVFWASLPWRRIINATVSRVRNRSAMDTHAVAQFTALILILTAFGLILVGFLRDDPATMGPVILPTGAAGGSRYYLIPYSLLILAAAVSNHRDYPRAIVALAAFSIICAANLVRPDRIDHQWHAYAQLARVMPGSIIPIAPRTESIPGWSVDASQAYQQGAKPKGEAIIPLTAMEVSNGEIASTDGKLVIRSTSDSLLLTLSARPCPSSTSIALEVKGRREAGGWIQILWAAGEGFSDRDGVLRFYPAGDFTGMFAFDRTLDQDKVRIRPVFAPGKAEIHQVRMICL</sequence>
<gene>
    <name evidence="2" type="ORF">VL23_11585</name>
</gene>
<feature type="transmembrane region" description="Helical" evidence="1">
    <location>
        <begin position="176"/>
        <end position="199"/>
    </location>
</feature>
<protein>
    <recommendedName>
        <fullName evidence="4">Transmembrane protein</fullName>
    </recommendedName>
</protein>
<keyword evidence="1" id="KW-0812">Transmembrane</keyword>
<feature type="transmembrane region" description="Helical" evidence="1">
    <location>
        <begin position="93"/>
        <end position="113"/>
    </location>
</feature>
<proteinExistence type="predicted"/>
<evidence type="ECO:0000256" key="1">
    <source>
        <dbReference type="SAM" id="Phobius"/>
    </source>
</evidence>
<organism evidence="2 3">
    <name type="scientific">Stenotrophomonas maltophilia</name>
    <name type="common">Pseudomonas maltophilia</name>
    <name type="synonym">Xanthomonas maltophilia</name>
    <dbReference type="NCBI Taxonomy" id="40324"/>
    <lineage>
        <taxon>Bacteria</taxon>
        <taxon>Pseudomonadati</taxon>
        <taxon>Pseudomonadota</taxon>
        <taxon>Gammaproteobacteria</taxon>
        <taxon>Lysobacterales</taxon>
        <taxon>Lysobacteraceae</taxon>
        <taxon>Stenotrophomonas</taxon>
        <taxon>Stenotrophomonas maltophilia group</taxon>
    </lineage>
</organism>
<name>A0AB34TL56_STEMA</name>
<feature type="transmembrane region" description="Helical" evidence="1">
    <location>
        <begin position="211"/>
        <end position="228"/>
    </location>
</feature>
<dbReference type="AlphaFoldDB" id="A0AB34TL56"/>
<feature type="transmembrane region" description="Helical" evidence="1">
    <location>
        <begin position="120"/>
        <end position="137"/>
    </location>
</feature>
<dbReference type="Proteomes" id="UP000037632">
    <property type="component" value="Unassembled WGS sequence"/>
</dbReference>
<feature type="transmembrane region" description="Helical" evidence="1">
    <location>
        <begin position="143"/>
        <end position="164"/>
    </location>
</feature>
<comment type="caution">
    <text evidence="2">The sequence shown here is derived from an EMBL/GenBank/DDBJ whole genome shotgun (WGS) entry which is preliminary data.</text>
</comment>
<evidence type="ECO:0008006" key="4">
    <source>
        <dbReference type="Google" id="ProtNLM"/>
    </source>
</evidence>
<dbReference type="EMBL" id="JZIW01000001">
    <property type="protein sequence ID" value="KOO83796.1"/>
    <property type="molecule type" value="Genomic_DNA"/>
</dbReference>
<evidence type="ECO:0000313" key="3">
    <source>
        <dbReference type="Proteomes" id="UP000037632"/>
    </source>
</evidence>
<evidence type="ECO:0000313" key="2">
    <source>
        <dbReference type="EMBL" id="KOO83796.1"/>
    </source>
</evidence>
<feature type="transmembrane region" description="Helical" evidence="1">
    <location>
        <begin position="338"/>
        <end position="354"/>
    </location>
</feature>
<feature type="transmembrane region" description="Helical" evidence="1">
    <location>
        <begin position="296"/>
        <end position="318"/>
    </location>
</feature>
<keyword evidence="1" id="KW-1133">Transmembrane helix</keyword>
<reference evidence="2 3" key="1">
    <citation type="journal article" date="2015" name="Antimicrob. Agents Chemother.">
        <title>Whole-Genome Sequencing Identifies Emergence of a Quinolone Resistance Mutation in a Case of Stenotrophomonas maltophilia Bacteremia.</title>
        <authorList>
            <person name="Pak T.R."/>
            <person name="Altman D.R."/>
            <person name="Attie O."/>
            <person name="Sebra R."/>
            <person name="Hamula C.L."/>
            <person name="Lewis M."/>
            <person name="Deikus G."/>
            <person name="Newman L.C."/>
            <person name="Fang G."/>
            <person name="Hand J."/>
            <person name="Papel G."/>
            <person name="Wallach F."/>
            <person name="Schadt E.E."/>
            <person name="Huprikar S."/>
            <person name="van Bakel H."/>
            <person name="Kasarskis A."/>
            <person name="Bashir A."/>
        </authorList>
    </citation>
    <scope>NUCLEOTIDE SEQUENCE [LARGE SCALE GENOMIC DNA]</scope>
    <source>
        <strain evidence="2 3">ISMMS6</strain>
    </source>
</reference>
<feature type="transmembrane region" description="Helical" evidence="1">
    <location>
        <begin position="249"/>
        <end position="271"/>
    </location>
</feature>
<accession>A0AB34TL56</accession>
<keyword evidence="1" id="KW-0472">Membrane</keyword>
<feature type="transmembrane region" description="Helical" evidence="1">
    <location>
        <begin position="360"/>
        <end position="379"/>
    </location>
</feature>